<name>Q8FRK8_COREF</name>
<dbReference type="NCBIfam" id="TIGR03089">
    <property type="entry name" value="TIGR03089 family protein"/>
    <property type="match status" value="1"/>
</dbReference>
<dbReference type="SUPFAM" id="SSF56801">
    <property type="entry name" value="Acetyl-CoA synthetase-like"/>
    <property type="match status" value="1"/>
</dbReference>
<accession>Q8FRK8</accession>
<keyword evidence="2" id="KW-1185">Reference proteome</keyword>
<dbReference type="EMBL" id="BA000035">
    <property type="protein sequence ID" value="BAC17563.1"/>
    <property type="molecule type" value="Genomic_DNA"/>
</dbReference>
<proteinExistence type="predicted"/>
<dbReference type="AlphaFoldDB" id="Q8FRK8"/>
<organism evidence="1 2">
    <name type="scientific">Corynebacterium efficiens (strain DSM 44549 / YS-314 / AJ 12310 / JCM 11189 / NBRC 100395)</name>
    <dbReference type="NCBI Taxonomy" id="196164"/>
    <lineage>
        <taxon>Bacteria</taxon>
        <taxon>Bacillati</taxon>
        <taxon>Actinomycetota</taxon>
        <taxon>Actinomycetes</taxon>
        <taxon>Mycobacteriales</taxon>
        <taxon>Corynebacteriaceae</taxon>
        <taxon>Corynebacterium</taxon>
    </lineage>
</organism>
<dbReference type="KEGG" id="cef:CE0753"/>
<dbReference type="eggNOG" id="COG0318">
    <property type="taxonomic scope" value="Bacteria"/>
</dbReference>
<dbReference type="HOGENOM" id="CLU_076053_1_0_11"/>
<sequence length="241" mass="25584">MPGAYRRLIHPGCTTPGVFPTLEGMELLSHLLASDPASPRLTVYNENTGARLDFSAITLDNWASKVGNMLLEELDLDEDSTVAVDLPVSWQAAVITLGAYAADVRVTFGGGDADVVFTSRDRFAANQGTGDIVLVSEDPFGRGVVESGGELPRGAIDFGPTVRFYGDQFFQPTRTLPEIVGDTEVPPGTRLLSTGWTDLDSFTAHVLAPLAMGGSAVVVAGMVDTQRLDQIATAEKVTARV</sequence>
<dbReference type="Proteomes" id="UP000001409">
    <property type="component" value="Chromosome"/>
</dbReference>
<protein>
    <recommendedName>
        <fullName evidence="3">TIGR03089 family protein</fullName>
    </recommendedName>
</protein>
<reference evidence="1 2" key="1">
    <citation type="journal article" date="2003" name="Genome Res.">
        <title>Comparative complete genome sequence analysis of the amino acid replacements responsible for the thermostability of Corynebacterium efficiens.</title>
        <authorList>
            <person name="Nishio Y."/>
            <person name="Nakamura Y."/>
            <person name="Kawarabayasi Y."/>
            <person name="Usuda Y."/>
            <person name="Kimura E."/>
            <person name="Sugimoto S."/>
            <person name="Matsui K."/>
            <person name="Yamagishi A."/>
            <person name="Kikuchi H."/>
            <person name="Ikeo K."/>
            <person name="Gojobori T."/>
        </authorList>
    </citation>
    <scope>NUCLEOTIDE SEQUENCE [LARGE SCALE GENOMIC DNA]</scope>
    <source>
        <strain evidence="2">DSM 44549 / YS-314 / AJ 12310 / JCM 11189 / NBRC 100395</strain>
    </source>
</reference>
<dbReference type="STRING" id="196164.gene:10741155"/>
<evidence type="ECO:0008006" key="3">
    <source>
        <dbReference type="Google" id="ProtNLM"/>
    </source>
</evidence>
<dbReference type="InterPro" id="IPR017523">
    <property type="entry name" value="Rv3268"/>
</dbReference>
<evidence type="ECO:0000313" key="1">
    <source>
        <dbReference type="EMBL" id="BAC17563.1"/>
    </source>
</evidence>
<evidence type="ECO:0000313" key="2">
    <source>
        <dbReference type="Proteomes" id="UP000001409"/>
    </source>
</evidence>